<keyword evidence="2" id="KW-1185">Reference proteome</keyword>
<organism evidence="1 2">
    <name type="scientific">Pedococcus aerophilus</name>
    <dbReference type="NCBI Taxonomy" id="436356"/>
    <lineage>
        <taxon>Bacteria</taxon>
        <taxon>Bacillati</taxon>
        <taxon>Actinomycetota</taxon>
        <taxon>Actinomycetes</taxon>
        <taxon>Micrococcales</taxon>
        <taxon>Intrasporangiaceae</taxon>
        <taxon>Pedococcus</taxon>
    </lineage>
</organism>
<gene>
    <name evidence="1" type="ORF">GCM10009867_26470</name>
</gene>
<dbReference type="EMBL" id="BAAARN010000003">
    <property type="protein sequence ID" value="GAA2737802.1"/>
    <property type="molecule type" value="Genomic_DNA"/>
</dbReference>
<sequence length="198" mass="21466">MGADTGQPHSMTRKDQTSRALFVTGAVGSGKSTVLDHLGDLLEEAGAPFTLVDLDWLHRTWPPPPDDPQQSRLELANLQSLVTNVLAAQGDRPAPSGSEHSFVLAGVLVDDDQRAAVTHALARPMTVVRLEVEPDQLERQLRTRYTDPDRRRHLGWHLGVAAAMEERLRASSVADHVVPVAGRSPRQVASAVLATAGW</sequence>
<dbReference type="CDD" id="cd01983">
    <property type="entry name" value="SIMIBI"/>
    <property type="match status" value="1"/>
</dbReference>
<accession>A0ABN3UT24</accession>
<dbReference type="SUPFAM" id="SSF52540">
    <property type="entry name" value="P-loop containing nucleoside triphosphate hydrolases"/>
    <property type="match status" value="1"/>
</dbReference>
<comment type="caution">
    <text evidence="1">The sequence shown here is derived from an EMBL/GenBank/DDBJ whole genome shotgun (WGS) entry which is preliminary data.</text>
</comment>
<dbReference type="Proteomes" id="UP001501326">
    <property type="component" value="Unassembled WGS sequence"/>
</dbReference>
<protein>
    <recommendedName>
        <fullName evidence="3">Uridine kinase</fullName>
    </recommendedName>
</protein>
<name>A0ABN3UT24_9MICO</name>
<dbReference type="InterPro" id="IPR027417">
    <property type="entry name" value="P-loop_NTPase"/>
</dbReference>
<evidence type="ECO:0000313" key="1">
    <source>
        <dbReference type="EMBL" id="GAA2737802.1"/>
    </source>
</evidence>
<dbReference type="Gene3D" id="3.40.50.300">
    <property type="entry name" value="P-loop containing nucleotide triphosphate hydrolases"/>
    <property type="match status" value="1"/>
</dbReference>
<reference evidence="1 2" key="1">
    <citation type="journal article" date="2019" name="Int. J. Syst. Evol. Microbiol.">
        <title>The Global Catalogue of Microorganisms (GCM) 10K type strain sequencing project: providing services to taxonomists for standard genome sequencing and annotation.</title>
        <authorList>
            <consortium name="The Broad Institute Genomics Platform"/>
            <consortium name="The Broad Institute Genome Sequencing Center for Infectious Disease"/>
            <person name="Wu L."/>
            <person name="Ma J."/>
        </authorList>
    </citation>
    <scope>NUCLEOTIDE SEQUENCE [LARGE SCALE GENOMIC DNA]</scope>
    <source>
        <strain evidence="1 2">JCM 16378</strain>
    </source>
</reference>
<evidence type="ECO:0008006" key="3">
    <source>
        <dbReference type="Google" id="ProtNLM"/>
    </source>
</evidence>
<proteinExistence type="predicted"/>
<evidence type="ECO:0000313" key="2">
    <source>
        <dbReference type="Proteomes" id="UP001501326"/>
    </source>
</evidence>